<gene>
    <name evidence="13" type="ORF">Asppvi_006383</name>
</gene>
<evidence type="ECO:0000256" key="11">
    <source>
        <dbReference type="SAM" id="Phobius"/>
    </source>
</evidence>
<keyword evidence="8 11" id="KW-0472">Membrane</keyword>
<feature type="compositionally biased region" description="Basic and acidic residues" evidence="10">
    <location>
        <begin position="119"/>
        <end position="151"/>
    </location>
</feature>
<keyword evidence="3 11" id="KW-0812">Transmembrane</keyword>
<dbReference type="Pfam" id="PF03908">
    <property type="entry name" value="Sec20"/>
    <property type="match status" value="1"/>
</dbReference>
<evidence type="ECO:0000256" key="9">
    <source>
        <dbReference type="ARBA" id="ARBA00037934"/>
    </source>
</evidence>
<comment type="caution">
    <text evidence="13">The sequence shown here is derived from an EMBL/GenBank/DDBJ whole genome shotgun (WGS) entry which is preliminary data.</text>
</comment>
<keyword evidence="2" id="KW-0813">Transport</keyword>
<evidence type="ECO:0000256" key="8">
    <source>
        <dbReference type="ARBA" id="ARBA00023136"/>
    </source>
</evidence>
<dbReference type="AlphaFoldDB" id="A0A9P3ETH1"/>
<evidence type="ECO:0000259" key="12">
    <source>
        <dbReference type="Pfam" id="PF03908"/>
    </source>
</evidence>
<evidence type="ECO:0000256" key="6">
    <source>
        <dbReference type="ARBA" id="ARBA00022989"/>
    </source>
</evidence>
<feature type="region of interest" description="Disordered" evidence="10">
    <location>
        <begin position="118"/>
        <end position="151"/>
    </location>
</feature>
<feature type="compositionally biased region" description="Basic and acidic residues" evidence="10">
    <location>
        <begin position="328"/>
        <end position="340"/>
    </location>
</feature>
<dbReference type="OrthoDB" id="46868at2759"/>
<feature type="region of interest" description="Disordered" evidence="10">
    <location>
        <begin position="328"/>
        <end position="380"/>
    </location>
</feature>
<dbReference type="GO" id="GO:0005789">
    <property type="term" value="C:endoplasmic reticulum membrane"/>
    <property type="evidence" value="ECO:0007669"/>
    <property type="project" value="UniProtKB-SubCell"/>
</dbReference>
<proteinExistence type="inferred from homology"/>
<keyword evidence="7" id="KW-0175">Coiled coil</keyword>
<dbReference type="InterPro" id="IPR005606">
    <property type="entry name" value="Sec20"/>
</dbReference>
<comment type="subcellular location">
    <subcellularLocation>
        <location evidence="1">Endoplasmic reticulum membrane</location>
        <topology evidence="1">Single-pass type IV membrane protein</topology>
    </subcellularLocation>
</comment>
<feature type="transmembrane region" description="Helical" evidence="11">
    <location>
        <begin position="227"/>
        <end position="245"/>
    </location>
</feature>
<keyword evidence="4" id="KW-0256">Endoplasmic reticulum</keyword>
<evidence type="ECO:0000256" key="7">
    <source>
        <dbReference type="ARBA" id="ARBA00023054"/>
    </source>
</evidence>
<feature type="domain" description="Sec20 C-terminal" evidence="12">
    <location>
        <begin position="159"/>
        <end position="248"/>
    </location>
</feature>
<dbReference type="Proteomes" id="UP001043456">
    <property type="component" value="Unassembled WGS sequence"/>
</dbReference>
<keyword evidence="14" id="KW-1185">Reference proteome</keyword>
<evidence type="ECO:0000256" key="5">
    <source>
        <dbReference type="ARBA" id="ARBA00022892"/>
    </source>
</evidence>
<dbReference type="RefSeq" id="XP_043158222.1">
    <property type="nucleotide sequence ID" value="XM_043302287.1"/>
</dbReference>
<dbReference type="PANTHER" id="PTHR12825:SF0">
    <property type="entry name" value="VESICLE TRANSPORT PROTEIN SEC20"/>
    <property type="match status" value="1"/>
</dbReference>
<feature type="compositionally biased region" description="Basic and acidic residues" evidence="10">
    <location>
        <begin position="349"/>
        <end position="380"/>
    </location>
</feature>
<dbReference type="PANTHER" id="PTHR12825">
    <property type="entry name" value="BNIP1-RELATED"/>
    <property type="match status" value="1"/>
</dbReference>
<protein>
    <recommendedName>
        <fullName evidence="12">Sec20 C-terminal domain-containing protein</fullName>
    </recommendedName>
</protein>
<reference evidence="13 14" key="1">
    <citation type="submission" date="2018-10" db="EMBL/GenBank/DDBJ databases">
        <title>Pan-genome distribution and transcriptional activeness of fungal secondary metabolism genes in Aspergillus section Fumigati.</title>
        <authorList>
            <person name="Takahashi H."/>
            <person name="Umemura M."/>
            <person name="Ninomiya A."/>
            <person name="Kusuya Y."/>
            <person name="Urayama S."/>
            <person name="Shimizu M."/>
            <person name="Watanabe A."/>
            <person name="Kamei K."/>
            <person name="Yaguchi T."/>
            <person name="Hagiwara D."/>
        </authorList>
    </citation>
    <scope>NUCLEOTIDE SEQUENCE [LARGE SCALE GENOMIC DNA]</scope>
    <source>
        <strain evidence="13 14">IFM 55266</strain>
    </source>
</reference>
<evidence type="ECO:0000256" key="10">
    <source>
        <dbReference type="SAM" id="MobiDB-lite"/>
    </source>
</evidence>
<evidence type="ECO:0000313" key="13">
    <source>
        <dbReference type="EMBL" id="GIJ87476.1"/>
    </source>
</evidence>
<dbReference type="GO" id="GO:0005484">
    <property type="term" value="F:SNAP receptor activity"/>
    <property type="evidence" value="ECO:0007669"/>
    <property type="project" value="InterPro"/>
</dbReference>
<dbReference type="GO" id="GO:0031201">
    <property type="term" value="C:SNARE complex"/>
    <property type="evidence" value="ECO:0007669"/>
    <property type="project" value="TreeGrafter"/>
</dbReference>
<evidence type="ECO:0000256" key="1">
    <source>
        <dbReference type="ARBA" id="ARBA00004163"/>
    </source>
</evidence>
<keyword evidence="6 11" id="KW-1133">Transmembrane helix</keyword>
<name>A0A9P3ETH1_9EURO</name>
<dbReference type="GeneID" id="67004994"/>
<dbReference type="EMBL" id="BHVY01000004">
    <property type="protein sequence ID" value="GIJ87476.1"/>
    <property type="molecule type" value="Genomic_DNA"/>
</dbReference>
<evidence type="ECO:0000256" key="3">
    <source>
        <dbReference type="ARBA" id="ARBA00022692"/>
    </source>
</evidence>
<evidence type="ECO:0000313" key="14">
    <source>
        <dbReference type="Proteomes" id="UP001043456"/>
    </source>
</evidence>
<sequence>MASTAALQARLKELSIALAQIHPLIDRLRNFTMAIGQGDEARLELGQEIHGSLKEAEEQMEILKVEVEALETGNEGARKSVDNSKEMEKERIVSLTGRLTDEIKRTRVEFRNAQLQAKRNAEAAKRKERELLFSRSQSAERRSQSTEKLSHDDIVKNASSDVTAALRRTHQLMQAELSRSQFAHQTLEQSTAALSSLSESYTDLDSLLSSSRNLIGSLLRSQKSDTWYLETAFYILVGTISWLIFRRILYGPLWWLVWLPIKLTTKFAFAVIGTVGITSTAVQSHSSASLSQSMPQEAPTLGQTAFMPSASISASEEQPETDRMIDQIGDMVDKNGRLEEETNIDDVSPEERQRQEEIPRNPKKRMYEATEVEQNRRDEL</sequence>
<accession>A0A9P3ETH1</accession>
<feature type="transmembrane region" description="Helical" evidence="11">
    <location>
        <begin position="265"/>
        <end position="282"/>
    </location>
</feature>
<evidence type="ECO:0000256" key="4">
    <source>
        <dbReference type="ARBA" id="ARBA00022824"/>
    </source>
</evidence>
<dbReference type="GO" id="GO:0006890">
    <property type="term" value="P:retrograde vesicle-mediated transport, Golgi to endoplasmic reticulum"/>
    <property type="evidence" value="ECO:0007669"/>
    <property type="project" value="InterPro"/>
</dbReference>
<keyword evidence="5" id="KW-0931">ER-Golgi transport</keyword>
<comment type="similarity">
    <text evidence="9">Belongs to the SEC20 family.</text>
</comment>
<evidence type="ECO:0000256" key="2">
    <source>
        <dbReference type="ARBA" id="ARBA00022448"/>
    </source>
</evidence>
<organism evidence="13 14">
    <name type="scientific">Aspergillus pseudoviridinutans</name>
    <dbReference type="NCBI Taxonomy" id="1517512"/>
    <lineage>
        <taxon>Eukaryota</taxon>
        <taxon>Fungi</taxon>
        <taxon>Dikarya</taxon>
        <taxon>Ascomycota</taxon>
        <taxon>Pezizomycotina</taxon>
        <taxon>Eurotiomycetes</taxon>
        <taxon>Eurotiomycetidae</taxon>
        <taxon>Eurotiales</taxon>
        <taxon>Aspergillaceae</taxon>
        <taxon>Aspergillus</taxon>
        <taxon>Aspergillus subgen. Fumigati</taxon>
    </lineage>
</organism>
<dbReference type="InterPro" id="IPR056173">
    <property type="entry name" value="Sec20_C"/>
</dbReference>